<organism evidence="1 2">
    <name type="scientific">Apolygus lucorum</name>
    <name type="common">Small green plant bug</name>
    <name type="synonym">Lygocoris lucorum</name>
    <dbReference type="NCBI Taxonomy" id="248454"/>
    <lineage>
        <taxon>Eukaryota</taxon>
        <taxon>Metazoa</taxon>
        <taxon>Ecdysozoa</taxon>
        <taxon>Arthropoda</taxon>
        <taxon>Hexapoda</taxon>
        <taxon>Insecta</taxon>
        <taxon>Pterygota</taxon>
        <taxon>Neoptera</taxon>
        <taxon>Paraneoptera</taxon>
        <taxon>Hemiptera</taxon>
        <taxon>Heteroptera</taxon>
        <taxon>Panheteroptera</taxon>
        <taxon>Cimicomorpha</taxon>
        <taxon>Miridae</taxon>
        <taxon>Mirini</taxon>
        <taxon>Apolygus</taxon>
    </lineage>
</organism>
<gene>
    <name evidence="1" type="ORF">GE061_003773</name>
</gene>
<reference evidence="1" key="1">
    <citation type="journal article" date="2021" name="Mol. Ecol. Resour.">
        <title>Apolygus lucorum genome provides insights into omnivorousness and mesophyll feeding.</title>
        <authorList>
            <person name="Liu Y."/>
            <person name="Liu H."/>
            <person name="Wang H."/>
            <person name="Huang T."/>
            <person name="Liu B."/>
            <person name="Yang B."/>
            <person name="Yin L."/>
            <person name="Li B."/>
            <person name="Zhang Y."/>
            <person name="Zhang S."/>
            <person name="Jiang F."/>
            <person name="Zhang X."/>
            <person name="Ren Y."/>
            <person name="Wang B."/>
            <person name="Wang S."/>
            <person name="Lu Y."/>
            <person name="Wu K."/>
            <person name="Fan W."/>
            <person name="Wang G."/>
        </authorList>
    </citation>
    <scope>NUCLEOTIDE SEQUENCE</scope>
    <source>
        <strain evidence="1">12Hb</strain>
    </source>
</reference>
<dbReference type="AlphaFoldDB" id="A0A6A4JJK2"/>
<keyword evidence="2" id="KW-1185">Reference proteome</keyword>
<comment type="caution">
    <text evidence="1">The sequence shown here is derived from an EMBL/GenBank/DDBJ whole genome shotgun (WGS) entry which is preliminary data.</text>
</comment>
<dbReference type="EMBL" id="WIXP02000011">
    <property type="protein sequence ID" value="KAF6203355.1"/>
    <property type="molecule type" value="Genomic_DNA"/>
</dbReference>
<name>A0A6A4JJK2_APOLU</name>
<protein>
    <submittedName>
        <fullName evidence="1">Uncharacterized protein</fullName>
    </submittedName>
</protein>
<accession>A0A6A4JJK2</accession>
<evidence type="ECO:0000313" key="1">
    <source>
        <dbReference type="EMBL" id="KAF6203355.1"/>
    </source>
</evidence>
<proteinExistence type="predicted"/>
<dbReference type="Proteomes" id="UP000466442">
    <property type="component" value="Unassembled WGS sequence"/>
</dbReference>
<sequence>MILRLPLKPNDFEKTRKTLQLTIRAFQDYTERSELRKRLNSVLFKLLNNRDFVGIRWSVGTAKELDCCTTLRCRSS</sequence>
<evidence type="ECO:0000313" key="2">
    <source>
        <dbReference type="Proteomes" id="UP000466442"/>
    </source>
</evidence>